<keyword evidence="2" id="KW-1185">Reference proteome</keyword>
<accession>B6HF17</accession>
<reference evidence="1 2" key="1">
    <citation type="journal article" date="2008" name="Nat. Biotechnol.">
        <title>Genome sequencing and analysis of the filamentous fungus Penicillium chrysogenum.</title>
        <authorList>
            <person name="van den Berg M.A."/>
            <person name="Albang R."/>
            <person name="Albermann K."/>
            <person name="Badger J.H."/>
            <person name="Daran J.-M."/>
            <person name="Driessen A.J.M."/>
            <person name="Garcia-Estrada C."/>
            <person name="Fedorova N.D."/>
            <person name="Harris D.M."/>
            <person name="Heijne W.H.M."/>
            <person name="Joardar V.S."/>
            <person name="Kiel J.A.K.W."/>
            <person name="Kovalchuk A."/>
            <person name="Martin J.F."/>
            <person name="Nierman W.C."/>
            <person name="Nijland J.G."/>
            <person name="Pronk J.T."/>
            <person name="Roubos J.A."/>
            <person name="van der Klei I.J."/>
            <person name="van Peij N.N.M.E."/>
            <person name="Veenhuis M."/>
            <person name="von Doehren H."/>
            <person name="Wagner C."/>
            <person name="Wortman J.R."/>
            <person name="Bovenberg R.A.L."/>
        </authorList>
    </citation>
    <scope>NUCLEOTIDE SEQUENCE [LARGE SCALE GENOMIC DNA]</scope>
    <source>
        <strain evidence="2">ATCC 28089 / DSM 1075 / NRRL 1951 / Wisconsin 54-1255</strain>
    </source>
</reference>
<sequence>MDSLTSWVLRTSPLTCCRFETRILTPRWMSWGLDRKRITIYQHVNWSLYHYYNMTAITGSAGIRISISIVASYTIDRPFTATYVSISPYPYHILIWESGWRGEAKKRKHVYADHLYSPSKLDKYKSPRTDTPEHNYTWYKTNHQNTGQRQQTRPIFEFVLEDNKP</sequence>
<gene>
    <name evidence="1" type="ORF">Pc20g09140</name>
    <name evidence="1" type="ORF">PCH_Pc20g09140</name>
</gene>
<evidence type="ECO:0000313" key="2">
    <source>
        <dbReference type="Proteomes" id="UP000000724"/>
    </source>
</evidence>
<name>B6HF17_PENRW</name>
<dbReference type="HOGENOM" id="CLU_1611334_0_0_1"/>
<evidence type="ECO:0000313" key="1">
    <source>
        <dbReference type="EMBL" id="CAP86243.1"/>
    </source>
</evidence>
<proteinExistence type="predicted"/>
<dbReference type="Proteomes" id="UP000000724">
    <property type="component" value="Contig Pc00c20"/>
</dbReference>
<dbReference type="VEuPathDB" id="FungiDB:PCH_Pc20g09140"/>
<organism evidence="1 2">
    <name type="scientific">Penicillium rubens (strain ATCC 28089 / DSM 1075 / NRRL 1951 / Wisconsin 54-1255)</name>
    <name type="common">Penicillium chrysogenum</name>
    <dbReference type="NCBI Taxonomy" id="500485"/>
    <lineage>
        <taxon>Eukaryota</taxon>
        <taxon>Fungi</taxon>
        <taxon>Dikarya</taxon>
        <taxon>Ascomycota</taxon>
        <taxon>Pezizomycotina</taxon>
        <taxon>Eurotiomycetes</taxon>
        <taxon>Eurotiomycetidae</taxon>
        <taxon>Eurotiales</taxon>
        <taxon>Aspergillaceae</taxon>
        <taxon>Penicillium</taxon>
        <taxon>Penicillium chrysogenum species complex</taxon>
    </lineage>
</organism>
<protein>
    <submittedName>
        <fullName evidence="1">Uncharacterized protein</fullName>
    </submittedName>
</protein>
<dbReference type="EMBL" id="AM920435">
    <property type="protein sequence ID" value="CAP86243.1"/>
    <property type="molecule type" value="Genomic_DNA"/>
</dbReference>
<dbReference type="AlphaFoldDB" id="B6HF17"/>